<proteinExistence type="predicted"/>
<organism evidence="1 2">
    <name type="scientific">Diacronema lutheri</name>
    <name type="common">Unicellular marine alga</name>
    <name type="synonym">Monochrysis lutheri</name>
    <dbReference type="NCBI Taxonomy" id="2081491"/>
    <lineage>
        <taxon>Eukaryota</taxon>
        <taxon>Haptista</taxon>
        <taxon>Haptophyta</taxon>
        <taxon>Pavlovophyceae</taxon>
        <taxon>Pavlovales</taxon>
        <taxon>Pavlovaceae</taxon>
        <taxon>Diacronema</taxon>
    </lineage>
</organism>
<comment type="caution">
    <text evidence="1">The sequence shown here is derived from an EMBL/GenBank/DDBJ whole genome shotgun (WGS) entry which is preliminary data.</text>
</comment>
<accession>A0A8J5XZ69</accession>
<dbReference type="AlphaFoldDB" id="A0A8J5XZ69"/>
<reference evidence="1" key="1">
    <citation type="submission" date="2021-05" db="EMBL/GenBank/DDBJ databases">
        <title>The genome of the haptophyte Pavlova lutheri (Diacronema luteri, Pavlovales) - a model for lipid biosynthesis in eukaryotic algae.</title>
        <authorList>
            <person name="Hulatt C.J."/>
            <person name="Posewitz M.C."/>
        </authorList>
    </citation>
    <scope>NUCLEOTIDE SEQUENCE</scope>
    <source>
        <strain evidence="1">NIVA-4/92</strain>
    </source>
</reference>
<dbReference type="EMBL" id="JAGTXO010000004">
    <property type="protein sequence ID" value="KAG8468205.1"/>
    <property type="molecule type" value="Genomic_DNA"/>
</dbReference>
<evidence type="ECO:0000313" key="1">
    <source>
        <dbReference type="EMBL" id="KAG8468205.1"/>
    </source>
</evidence>
<sequence length="249" mass="27704">MTGPKSLEHALDEQFVQMTNGLHPNLHNLEAEPGAVIVTDRLGTPNQNALSLLPRIQMRMQTDENARAEYDRLLSALHNMRTAKQTTNCDFKSDGASIVVEPRARDALTNSVADTDAHAKKLASCHKMLKLDSKGDWLFSMASGSFWHEFTPEDLEALKPIARKYLNDHEHLVVGAAMTPHMCAYMAAEDQGAVVGFRIEHPPERSEKPALFADPVVDQGELKMCVHVHKVLMVDKRCCAGMFKLESCE</sequence>
<dbReference type="Proteomes" id="UP000751190">
    <property type="component" value="Unassembled WGS sequence"/>
</dbReference>
<protein>
    <submittedName>
        <fullName evidence="1">Uncharacterized protein</fullName>
    </submittedName>
</protein>
<keyword evidence="2" id="KW-1185">Reference proteome</keyword>
<gene>
    <name evidence="1" type="ORF">KFE25_013288</name>
</gene>
<name>A0A8J5XZ69_DIALT</name>
<evidence type="ECO:0000313" key="2">
    <source>
        <dbReference type="Proteomes" id="UP000751190"/>
    </source>
</evidence>